<dbReference type="GO" id="GO:0005506">
    <property type="term" value="F:iron ion binding"/>
    <property type="evidence" value="ECO:0007669"/>
    <property type="project" value="UniProtKB-UniRule"/>
</dbReference>
<evidence type="ECO:0000256" key="2">
    <source>
        <dbReference type="ARBA" id="ARBA00022694"/>
    </source>
</evidence>
<keyword evidence="5 7" id="KW-0012">Acyltransferase</keyword>
<dbReference type="InterPro" id="IPR017861">
    <property type="entry name" value="KAE1/TsaD"/>
</dbReference>
<feature type="binding site" evidence="7">
    <location>
        <position position="282"/>
    </location>
    <ligand>
        <name>substrate</name>
    </ligand>
</feature>
<gene>
    <name evidence="7 9" type="primary">tsaD</name>
    <name evidence="9" type="ORF">CRECT_0217</name>
</gene>
<organism evidence="9 10">
    <name type="scientific">Campylobacter rectus</name>
    <name type="common">Wolinella recta</name>
    <dbReference type="NCBI Taxonomy" id="203"/>
    <lineage>
        <taxon>Bacteria</taxon>
        <taxon>Pseudomonadati</taxon>
        <taxon>Campylobacterota</taxon>
        <taxon>Epsilonproteobacteria</taxon>
        <taxon>Campylobacterales</taxon>
        <taxon>Campylobacteraceae</taxon>
        <taxon>Campylobacter</taxon>
    </lineage>
</organism>
<keyword evidence="1 7" id="KW-0808">Transferase</keyword>
<keyword evidence="2 7" id="KW-0819">tRNA processing</keyword>
<dbReference type="PANTHER" id="PTHR11735">
    <property type="entry name" value="TRNA N6-ADENOSINE THREONYLCARBAMOYLTRANSFERASE"/>
    <property type="match status" value="1"/>
</dbReference>
<feature type="domain" description="Gcp-like" evidence="8">
    <location>
        <begin position="39"/>
        <end position="316"/>
    </location>
</feature>
<proteinExistence type="inferred from homology"/>
<dbReference type="InterPro" id="IPR022450">
    <property type="entry name" value="TsaD"/>
</dbReference>
<comment type="cofactor">
    <cofactor evidence="7">
        <name>Fe(2+)</name>
        <dbReference type="ChEBI" id="CHEBI:29033"/>
    </cofactor>
    <text evidence="7">Binds 1 Fe(2+) ion per subunit.</text>
</comment>
<dbReference type="GO" id="GO:0002949">
    <property type="term" value="P:tRNA threonylcarbamoyladenosine modification"/>
    <property type="evidence" value="ECO:0007669"/>
    <property type="project" value="UniProtKB-UniRule"/>
</dbReference>
<keyword evidence="7" id="KW-0963">Cytoplasm</keyword>
<feature type="binding site" evidence="7">
    <location>
        <begin position="141"/>
        <end position="145"/>
    </location>
    <ligand>
        <name>substrate</name>
    </ligand>
</feature>
<dbReference type="GO" id="GO:0005737">
    <property type="term" value="C:cytoplasm"/>
    <property type="evidence" value="ECO:0007669"/>
    <property type="project" value="UniProtKB-SubCell"/>
</dbReference>
<dbReference type="SUPFAM" id="SSF53067">
    <property type="entry name" value="Actin-like ATPase domain"/>
    <property type="match status" value="1"/>
</dbReference>
<dbReference type="PROSITE" id="PS01016">
    <property type="entry name" value="GLYCOPROTEASE"/>
    <property type="match status" value="1"/>
</dbReference>
<evidence type="ECO:0000256" key="7">
    <source>
        <dbReference type="HAMAP-Rule" id="MF_01445"/>
    </source>
</evidence>
<sequence length="344" mass="36449">MSENLQNSGAGGLILGIESSCDDSSVALLDIETLELKFHKKISQDAEHCAFGGVVPELAARLHTAALPKILEQIKAELPRVKAVAVTNEPGLSVSLVGGVAMAKALASSLRVPLIAVNHLAGHVYSLFLSQEARLPAGVLLVSGGHTMVLDIGADGAVGVLAATMDDSFGESFDKVAKMLGLGYPGGVAVEKAAQSGREKFKFTVPLLGDARTAYSFSGLKNQVRVETEKLAASANLGAQEIADICFAFENTACKHILNKLEKIFAQRKFERFGVVGGASANLNLRSRLQALCEKHGCELICAPLEFCSDNAVMIARAGREKYLRSEFAGLDLQASPRSELTRI</sequence>
<reference evidence="9 10" key="1">
    <citation type="submission" date="2016-07" db="EMBL/GenBank/DDBJ databases">
        <title>Comparative genomics of the Campylobacter concisus group.</title>
        <authorList>
            <person name="Miller W.G."/>
            <person name="Yee E."/>
            <person name="Chapman M.H."/>
            <person name="Huynh S."/>
            <person name="Bono J.L."/>
            <person name="On S.L.W."/>
            <person name="StLeger J."/>
            <person name="Foster G."/>
            <person name="Parker C.T."/>
        </authorList>
    </citation>
    <scope>NUCLEOTIDE SEQUENCE [LARGE SCALE GENOMIC DNA]</scope>
    <source>
        <strain evidence="9 10">ATCC 33238</strain>
    </source>
</reference>
<evidence type="ECO:0000259" key="8">
    <source>
        <dbReference type="Pfam" id="PF00814"/>
    </source>
</evidence>
<dbReference type="NCBIfam" id="TIGR03723">
    <property type="entry name" value="T6A_TsaD_YgjD"/>
    <property type="match status" value="1"/>
</dbReference>
<evidence type="ECO:0000256" key="4">
    <source>
        <dbReference type="ARBA" id="ARBA00023004"/>
    </source>
</evidence>
<dbReference type="EMBL" id="CP012543">
    <property type="protein sequence ID" value="QCD45917.1"/>
    <property type="molecule type" value="Genomic_DNA"/>
</dbReference>
<accession>A0A6G5QK11</accession>
<evidence type="ECO:0000256" key="5">
    <source>
        <dbReference type="ARBA" id="ARBA00023315"/>
    </source>
</evidence>
<dbReference type="EC" id="2.3.1.234" evidence="7"/>
<dbReference type="GO" id="GO:0061711">
    <property type="term" value="F:tRNA N(6)-L-threonylcarbamoyladenine synthase activity"/>
    <property type="evidence" value="ECO:0007669"/>
    <property type="project" value="UniProtKB-EC"/>
</dbReference>
<keyword evidence="3 7" id="KW-0479">Metal-binding</keyword>
<dbReference type="HAMAP" id="MF_01445">
    <property type="entry name" value="TsaD"/>
    <property type="match status" value="1"/>
</dbReference>
<feature type="binding site" evidence="7">
    <location>
        <position position="191"/>
    </location>
    <ligand>
        <name>substrate</name>
    </ligand>
</feature>
<protein>
    <recommendedName>
        <fullName evidence="7">tRNA N6-adenosine threonylcarbamoyltransferase</fullName>
        <ecNumber evidence="7">2.3.1.234</ecNumber>
    </recommendedName>
    <alternativeName>
        <fullName evidence="7">N6-L-threonylcarbamoyladenine synthase</fullName>
        <shortName evidence="7">t(6)A synthase</shortName>
    </alternativeName>
    <alternativeName>
        <fullName evidence="7">t(6)A37 threonylcarbamoyladenosine biosynthesis protein TsaD</fullName>
    </alternativeName>
    <alternativeName>
        <fullName evidence="7">tRNA threonylcarbamoyladenosine biosynthesis protein TsaD</fullName>
    </alternativeName>
</protein>
<feature type="binding site" evidence="7">
    <location>
        <position position="174"/>
    </location>
    <ligand>
        <name>substrate</name>
    </ligand>
</feature>
<feature type="binding site" evidence="7">
    <location>
        <position position="119"/>
    </location>
    <ligand>
        <name>Fe cation</name>
        <dbReference type="ChEBI" id="CHEBI:24875"/>
    </ligand>
</feature>
<keyword evidence="4 7" id="KW-0408">Iron</keyword>
<evidence type="ECO:0000256" key="3">
    <source>
        <dbReference type="ARBA" id="ARBA00022723"/>
    </source>
</evidence>
<evidence type="ECO:0000313" key="10">
    <source>
        <dbReference type="Proteomes" id="UP000502377"/>
    </source>
</evidence>
<dbReference type="PRINTS" id="PR00789">
    <property type="entry name" value="OSIALOPTASE"/>
</dbReference>
<comment type="similarity">
    <text evidence="7">Belongs to the KAE1 / TsaD family.</text>
</comment>
<comment type="catalytic activity">
    <reaction evidence="6 7">
        <text>L-threonylcarbamoyladenylate + adenosine(37) in tRNA = N(6)-L-threonylcarbamoyladenosine(37) in tRNA + AMP + H(+)</text>
        <dbReference type="Rhea" id="RHEA:37059"/>
        <dbReference type="Rhea" id="RHEA-COMP:10162"/>
        <dbReference type="Rhea" id="RHEA-COMP:10163"/>
        <dbReference type="ChEBI" id="CHEBI:15378"/>
        <dbReference type="ChEBI" id="CHEBI:73682"/>
        <dbReference type="ChEBI" id="CHEBI:74411"/>
        <dbReference type="ChEBI" id="CHEBI:74418"/>
        <dbReference type="ChEBI" id="CHEBI:456215"/>
        <dbReference type="EC" id="2.3.1.234"/>
    </reaction>
</comment>
<dbReference type="AlphaFoldDB" id="A0A6G5QK11"/>
<comment type="subcellular location">
    <subcellularLocation>
        <location evidence="7">Cytoplasm</location>
    </subcellularLocation>
</comment>
<evidence type="ECO:0000313" key="9">
    <source>
        <dbReference type="EMBL" id="QCD45917.1"/>
    </source>
</evidence>
<comment type="function">
    <text evidence="7">Required for the formation of a threonylcarbamoyl group on adenosine at position 37 (t(6)A37) in tRNAs that read codons beginning with adenine. Is involved in the transfer of the threonylcarbamoyl moiety of threonylcarbamoyl-AMP (TC-AMP) to the N6 group of A37, together with TsaE and TsaB. TsaD likely plays a direct catalytic role in this reaction.</text>
</comment>
<feature type="binding site" evidence="7">
    <location>
        <position position="123"/>
    </location>
    <ligand>
        <name>Fe cation</name>
        <dbReference type="ChEBI" id="CHEBI:24875"/>
    </ligand>
</feature>
<dbReference type="KEGG" id="crx:CRECT_0217"/>
<dbReference type="Pfam" id="PF00814">
    <property type="entry name" value="TsaD"/>
    <property type="match status" value="1"/>
</dbReference>
<feature type="binding site" evidence="7">
    <location>
        <position position="187"/>
    </location>
    <ligand>
        <name>substrate</name>
    </ligand>
</feature>
<evidence type="ECO:0000256" key="6">
    <source>
        <dbReference type="ARBA" id="ARBA00048117"/>
    </source>
</evidence>
<dbReference type="PANTHER" id="PTHR11735:SF6">
    <property type="entry name" value="TRNA N6-ADENOSINE THREONYLCARBAMOYLTRANSFERASE, MITOCHONDRIAL"/>
    <property type="match status" value="1"/>
</dbReference>
<dbReference type="Proteomes" id="UP000502377">
    <property type="component" value="Chromosome"/>
</dbReference>
<feature type="binding site" evidence="7">
    <location>
        <position position="310"/>
    </location>
    <ligand>
        <name>Fe cation</name>
        <dbReference type="ChEBI" id="CHEBI:24875"/>
    </ligand>
</feature>
<dbReference type="InterPro" id="IPR043129">
    <property type="entry name" value="ATPase_NBD"/>
</dbReference>
<dbReference type="Gene3D" id="3.30.420.40">
    <property type="match status" value="2"/>
</dbReference>
<dbReference type="InterPro" id="IPR000905">
    <property type="entry name" value="Gcp-like_dom"/>
</dbReference>
<dbReference type="NCBIfam" id="TIGR00329">
    <property type="entry name" value="gcp_kae1"/>
    <property type="match status" value="1"/>
</dbReference>
<name>A0A6G5QK11_CAMRE</name>
<dbReference type="InterPro" id="IPR017860">
    <property type="entry name" value="Peptidase_M22_CS"/>
</dbReference>
<evidence type="ECO:0000256" key="1">
    <source>
        <dbReference type="ARBA" id="ARBA00022679"/>
    </source>
</evidence>